<dbReference type="PANTHER" id="PTHR46276">
    <property type="entry name" value="E3 UBIQUITIN-PROTEIN LIGASE UBR5"/>
    <property type="match status" value="1"/>
</dbReference>
<feature type="compositionally biased region" description="Low complexity" evidence="1">
    <location>
        <begin position="260"/>
        <end position="271"/>
    </location>
</feature>
<accession>A0A6V7WA16</accession>
<evidence type="ECO:0000313" key="3">
    <source>
        <dbReference type="Proteomes" id="UP000580250"/>
    </source>
</evidence>
<dbReference type="GO" id="GO:0000209">
    <property type="term" value="P:protein polyubiquitination"/>
    <property type="evidence" value="ECO:0007669"/>
    <property type="project" value="TreeGrafter"/>
</dbReference>
<proteinExistence type="predicted"/>
<dbReference type="GO" id="GO:0005737">
    <property type="term" value="C:cytoplasm"/>
    <property type="evidence" value="ECO:0007669"/>
    <property type="project" value="TreeGrafter"/>
</dbReference>
<gene>
    <name evidence="2" type="ORF">MENT_LOCUS36244</name>
</gene>
<comment type="caution">
    <text evidence="2">The sequence shown here is derived from an EMBL/GenBank/DDBJ whole genome shotgun (WGS) entry which is preliminary data.</text>
</comment>
<reference evidence="2 3" key="1">
    <citation type="submission" date="2020-08" db="EMBL/GenBank/DDBJ databases">
        <authorList>
            <person name="Koutsovoulos G."/>
            <person name="Danchin GJ E."/>
        </authorList>
    </citation>
    <scope>NUCLEOTIDE SEQUENCE [LARGE SCALE GENOMIC DNA]</scope>
</reference>
<sequence>MQSELIALADNGKIYGWSWEIDSKPDNSPHVANDILFPSIDIEGEGELDSISNIESCGLRAAVLSKNGLVGSFVDISCGNRLGRILSETPIEMPEPVDKLLCCTLYSAVLTKNGNTFWRKIWDKSLLNKVTLKQVTFESCGSEIVVGSEVRTKSTPIYSFGSIAVNFSQGIPMVFLCCFFDLTDFSDWCFLEDAWTLNETCRFRVFGSANAYDNYNGEKLQQQKEKRVSFNLAGNRKRNAPSAQAEDEQRQSSTTAQPLSGSGSTSANNNSDFAGKVHGT</sequence>
<dbReference type="GO" id="GO:0005634">
    <property type="term" value="C:nucleus"/>
    <property type="evidence" value="ECO:0007669"/>
    <property type="project" value="TreeGrafter"/>
</dbReference>
<dbReference type="OrthoDB" id="5806595at2759"/>
<dbReference type="GO" id="GO:0090263">
    <property type="term" value="P:positive regulation of canonical Wnt signaling pathway"/>
    <property type="evidence" value="ECO:0007669"/>
    <property type="project" value="TreeGrafter"/>
</dbReference>
<evidence type="ECO:0000313" key="2">
    <source>
        <dbReference type="EMBL" id="CAD2183922.1"/>
    </source>
</evidence>
<organism evidence="2 3">
    <name type="scientific">Meloidogyne enterolobii</name>
    <name type="common">Root-knot nematode worm</name>
    <name type="synonym">Meloidogyne mayaguensis</name>
    <dbReference type="NCBI Taxonomy" id="390850"/>
    <lineage>
        <taxon>Eukaryota</taxon>
        <taxon>Metazoa</taxon>
        <taxon>Ecdysozoa</taxon>
        <taxon>Nematoda</taxon>
        <taxon>Chromadorea</taxon>
        <taxon>Rhabditida</taxon>
        <taxon>Tylenchina</taxon>
        <taxon>Tylenchomorpha</taxon>
        <taxon>Tylenchoidea</taxon>
        <taxon>Meloidogynidae</taxon>
        <taxon>Meloidogyninae</taxon>
        <taxon>Meloidogyne</taxon>
    </lineage>
</organism>
<dbReference type="AlphaFoldDB" id="A0A6V7WA16"/>
<dbReference type="EMBL" id="CAJEWN010000483">
    <property type="protein sequence ID" value="CAD2183922.1"/>
    <property type="molecule type" value="Genomic_DNA"/>
</dbReference>
<dbReference type="Proteomes" id="UP000580250">
    <property type="component" value="Unassembled WGS sequence"/>
</dbReference>
<dbReference type="GO" id="GO:0034450">
    <property type="term" value="F:ubiquitin-ubiquitin ligase activity"/>
    <property type="evidence" value="ECO:0007669"/>
    <property type="project" value="TreeGrafter"/>
</dbReference>
<name>A0A6V7WA16_MELEN</name>
<evidence type="ECO:0000256" key="1">
    <source>
        <dbReference type="SAM" id="MobiDB-lite"/>
    </source>
</evidence>
<dbReference type="PANTHER" id="PTHR46276:SF1">
    <property type="entry name" value="E3 UBIQUITIN-PROTEIN LIGASE UBR5"/>
    <property type="match status" value="1"/>
</dbReference>
<feature type="region of interest" description="Disordered" evidence="1">
    <location>
        <begin position="235"/>
        <end position="280"/>
    </location>
</feature>
<protein>
    <submittedName>
        <fullName evidence="2">Uncharacterized protein</fullName>
    </submittedName>
</protein>